<feature type="region of interest" description="Disordered" evidence="2">
    <location>
        <begin position="254"/>
        <end position="295"/>
    </location>
</feature>
<keyword evidence="5" id="KW-1185">Reference proteome</keyword>
<dbReference type="SUPFAM" id="SSF54768">
    <property type="entry name" value="dsRNA-binding domain-like"/>
    <property type="match status" value="1"/>
</dbReference>
<accession>A0A6A6AAE3</accession>
<dbReference type="OrthoDB" id="5222339at2759"/>
<dbReference type="CDD" id="cd00048">
    <property type="entry name" value="DSRM_SF"/>
    <property type="match status" value="1"/>
</dbReference>
<feature type="compositionally biased region" description="Polar residues" evidence="2">
    <location>
        <begin position="278"/>
        <end position="295"/>
    </location>
</feature>
<evidence type="ECO:0000313" key="4">
    <source>
        <dbReference type="EMBL" id="KAF2128125.1"/>
    </source>
</evidence>
<feature type="region of interest" description="Disordered" evidence="2">
    <location>
        <begin position="28"/>
        <end position="50"/>
    </location>
</feature>
<dbReference type="RefSeq" id="XP_033522514.1">
    <property type="nucleotide sequence ID" value="XM_033663946.1"/>
</dbReference>
<dbReference type="GeneID" id="54404378"/>
<proteinExistence type="predicted"/>
<feature type="domain" description="DRBM" evidence="3">
    <location>
        <begin position="172"/>
        <end position="240"/>
    </location>
</feature>
<evidence type="ECO:0000259" key="3">
    <source>
        <dbReference type="PROSITE" id="PS50137"/>
    </source>
</evidence>
<dbReference type="PROSITE" id="PS50137">
    <property type="entry name" value="DS_RBD"/>
    <property type="match status" value="1"/>
</dbReference>
<reference evidence="4" key="1">
    <citation type="journal article" date="2020" name="Stud. Mycol.">
        <title>101 Dothideomycetes genomes: a test case for predicting lifestyles and emergence of pathogens.</title>
        <authorList>
            <person name="Haridas S."/>
            <person name="Albert R."/>
            <person name="Binder M."/>
            <person name="Bloem J."/>
            <person name="Labutti K."/>
            <person name="Salamov A."/>
            <person name="Andreopoulos B."/>
            <person name="Baker S."/>
            <person name="Barry K."/>
            <person name="Bills G."/>
            <person name="Bluhm B."/>
            <person name="Cannon C."/>
            <person name="Castanera R."/>
            <person name="Culley D."/>
            <person name="Daum C."/>
            <person name="Ezra D."/>
            <person name="Gonzalez J."/>
            <person name="Henrissat B."/>
            <person name="Kuo A."/>
            <person name="Liang C."/>
            <person name="Lipzen A."/>
            <person name="Lutzoni F."/>
            <person name="Magnuson J."/>
            <person name="Mondo S."/>
            <person name="Nolan M."/>
            <person name="Ohm R."/>
            <person name="Pangilinan J."/>
            <person name="Park H.-J."/>
            <person name="Ramirez L."/>
            <person name="Alfaro M."/>
            <person name="Sun H."/>
            <person name="Tritt A."/>
            <person name="Yoshinaga Y."/>
            <person name="Zwiers L.-H."/>
            <person name="Turgeon B."/>
            <person name="Goodwin S."/>
            <person name="Spatafora J."/>
            <person name="Crous P."/>
            <person name="Grigoriev I."/>
        </authorList>
    </citation>
    <scope>NUCLEOTIDE SEQUENCE</scope>
    <source>
        <strain evidence="4">CBS 119687</strain>
    </source>
</reference>
<dbReference type="SMART" id="SM00358">
    <property type="entry name" value="DSRM"/>
    <property type="match status" value="2"/>
</dbReference>
<evidence type="ECO:0000256" key="2">
    <source>
        <dbReference type="SAM" id="MobiDB-lite"/>
    </source>
</evidence>
<dbReference type="InterPro" id="IPR014720">
    <property type="entry name" value="dsRBD_dom"/>
</dbReference>
<gene>
    <name evidence="4" type="ORF">P153DRAFT_294300</name>
</gene>
<protein>
    <recommendedName>
        <fullName evidence="3">DRBM domain-containing protein</fullName>
    </recommendedName>
</protein>
<evidence type="ECO:0000313" key="5">
    <source>
        <dbReference type="Proteomes" id="UP000799771"/>
    </source>
</evidence>
<dbReference type="Gene3D" id="3.30.160.20">
    <property type="match status" value="1"/>
</dbReference>
<sequence>MSGQLNDVFSIEDYMRANEAEHVARLAARETNKQMPPTKKPKTSENNTPLQPVAVGARSSDHMVALHDKFQKLGIPQPIFTFAGRSDLGWTVEVSFPGMDVAELQNGLKEEGMFNSKPEAKEAISKSALELILALENEGKVTKPEKAKKGKAGVTASVSQLGEGQKVEQGPNYVGQLLEFQRARSAPQPTYTDYAVGTRFACLLSLSSHADEFGSLESTHSTKKAARQEAARHAVDHFKAQGLWPESFTDVGGIKKKKAQSTTPQIIPSKTPSSSSPANDNKTSGPIPLSTTTSGQTSYAQRVAQLAADLSLPTPEWIYTASPNPAHKDFHNVVCVFRHSGQHKGPIGEVRNVFGKKKAKEECARLTLEYLEEVMQQRVDYGMKMMQGIRGAESARDGAVGTALEGEAEAVRKKREVVVDEDEDAFEDAMEEVET</sequence>
<dbReference type="EMBL" id="ML977509">
    <property type="protein sequence ID" value="KAF2128125.1"/>
    <property type="molecule type" value="Genomic_DNA"/>
</dbReference>
<feature type="compositionally biased region" description="Low complexity" evidence="2">
    <location>
        <begin position="261"/>
        <end position="277"/>
    </location>
</feature>
<dbReference type="GO" id="GO:0003723">
    <property type="term" value="F:RNA binding"/>
    <property type="evidence" value="ECO:0007669"/>
    <property type="project" value="UniProtKB-UniRule"/>
</dbReference>
<dbReference type="Proteomes" id="UP000799771">
    <property type="component" value="Unassembled WGS sequence"/>
</dbReference>
<keyword evidence="1" id="KW-0694">RNA-binding</keyword>
<name>A0A6A6AAE3_9PLEO</name>
<dbReference type="AlphaFoldDB" id="A0A6A6AAE3"/>
<evidence type="ECO:0000256" key="1">
    <source>
        <dbReference type="PROSITE-ProRule" id="PRU00266"/>
    </source>
</evidence>
<organism evidence="4 5">
    <name type="scientific">Dothidotthia symphoricarpi CBS 119687</name>
    <dbReference type="NCBI Taxonomy" id="1392245"/>
    <lineage>
        <taxon>Eukaryota</taxon>
        <taxon>Fungi</taxon>
        <taxon>Dikarya</taxon>
        <taxon>Ascomycota</taxon>
        <taxon>Pezizomycotina</taxon>
        <taxon>Dothideomycetes</taxon>
        <taxon>Pleosporomycetidae</taxon>
        <taxon>Pleosporales</taxon>
        <taxon>Dothidotthiaceae</taxon>
        <taxon>Dothidotthia</taxon>
    </lineage>
</organism>